<protein>
    <submittedName>
        <fullName evidence="1">Uncharacterized protein</fullName>
    </submittedName>
</protein>
<keyword evidence="2" id="KW-1185">Reference proteome</keyword>
<dbReference type="Gene3D" id="3.80.10.10">
    <property type="entry name" value="Ribonuclease Inhibitor"/>
    <property type="match status" value="1"/>
</dbReference>
<dbReference type="Ensembl" id="ENSCINT00000036218.1">
    <property type="protein sequence ID" value="ENSCINP00000030418.1"/>
    <property type="gene ID" value="ENSCING00000023163.1"/>
</dbReference>
<organism evidence="1 2">
    <name type="scientific">Ciona intestinalis</name>
    <name type="common">Transparent sea squirt</name>
    <name type="synonym">Ascidia intestinalis</name>
    <dbReference type="NCBI Taxonomy" id="7719"/>
    <lineage>
        <taxon>Eukaryota</taxon>
        <taxon>Metazoa</taxon>
        <taxon>Chordata</taxon>
        <taxon>Tunicata</taxon>
        <taxon>Ascidiacea</taxon>
        <taxon>Phlebobranchia</taxon>
        <taxon>Cionidae</taxon>
        <taxon>Ciona</taxon>
    </lineage>
</organism>
<name>H2XL86_CIOIN</name>
<sequence>MKDSLMESLLLHLDAIEKLWFFEVRNLSPYMESLSNAINQRSNKIQLRLSNQRLNDDDVKYLAGCLGNISLFDMWETYISSDQCRVLKQAIQQLPSSRISIWKMQPVILWSGLNNTKDHPILNQTLWLLNEDLEENATFYNIMT</sequence>
<reference evidence="1" key="3">
    <citation type="submission" date="2025-09" db="UniProtKB">
        <authorList>
            <consortium name="Ensembl"/>
        </authorList>
    </citation>
    <scope>IDENTIFICATION</scope>
</reference>
<dbReference type="SUPFAM" id="SSF52047">
    <property type="entry name" value="RNI-like"/>
    <property type="match status" value="1"/>
</dbReference>
<dbReference type="InParanoid" id="H2XL86"/>
<dbReference type="AlphaFoldDB" id="H2XL86"/>
<evidence type="ECO:0000313" key="1">
    <source>
        <dbReference type="Ensembl" id="ENSCINP00000030418.1"/>
    </source>
</evidence>
<dbReference type="HOGENOM" id="CLU_1795795_0_0_1"/>
<dbReference type="Proteomes" id="UP000008144">
    <property type="component" value="Unassembled WGS sequence"/>
</dbReference>
<reference evidence="1" key="2">
    <citation type="submission" date="2025-08" db="UniProtKB">
        <authorList>
            <consortium name="Ensembl"/>
        </authorList>
    </citation>
    <scope>IDENTIFICATION</scope>
</reference>
<evidence type="ECO:0000313" key="2">
    <source>
        <dbReference type="Proteomes" id="UP000008144"/>
    </source>
</evidence>
<accession>H2XL86</accession>
<dbReference type="InterPro" id="IPR032675">
    <property type="entry name" value="LRR_dom_sf"/>
</dbReference>
<reference evidence="2" key="1">
    <citation type="journal article" date="2002" name="Science">
        <title>The draft genome of Ciona intestinalis: insights into chordate and vertebrate origins.</title>
        <authorList>
            <person name="Dehal P."/>
            <person name="Satou Y."/>
            <person name="Campbell R.K."/>
            <person name="Chapman J."/>
            <person name="Degnan B."/>
            <person name="De Tomaso A."/>
            <person name="Davidson B."/>
            <person name="Di Gregorio A."/>
            <person name="Gelpke M."/>
            <person name="Goodstein D.M."/>
            <person name="Harafuji N."/>
            <person name="Hastings K.E."/>
            <person name="Ho I."/>
            <person name="Hotta K."/>
            <person name="Huang W."/>
            <person name="Kawashima T."/>
            <person name="Lemaire P."/>
            <person name="Martinez D."/>
            <person name="Meinertzhagen I.A."/>
            <person name="Necula S."/>
            <person name="Nonaka M."/>
            <person name="Putnam N."/>
            <person name="Rash S."/>
            <person name="Saiga H."/>
            <person name="Satake M."/>
            <person name="Terry A."/>
            <person name="Yamada L."/>
            <person name="Wang H.G."/>
            <person name="Awazu S."/>
            <person name="Azumi K."/>
            <person name="Boore J."/>
            <person name="Branno M."/>
            <person name="Chin-Bow S."/>
            <person name="DeSantis R."/>
            <person name="Doyle S."/>
            <person name="Francino P."/>
            <person name="Keys D.N."/>
            <person name="Haga S."/>
            <person name="Hayashi H."/>
            <person name="Hino K."/>
            <person name="Imai K.S."/>
            <person name="Inaba K."/>
            <person name="Kano S."/>
            <person name="Kobayashi K."/>
            <person name="Kobayashi M."/>
            <person name="Lee B.I."/>
            <person name="Makabe K.W."/>
            <person name="Manohar C."/>
            <person name="Matassi G."/>
            <person name="Medina M."/>
            <person name="Mochizuki Y."/>
            <person name="Mount S."/>
            <person name="Morishita T."/>
            <person name="Miura S."/>
            <person name="Nakayama A."/>
            <person name="Nishizaka S."/>
            <person name="Nomoto H."/>
            <person name="Ohta F."/>
            <person name="Oishi K."/>
            <person name="Rigoutsos I."/>
            <person name="Sano M."/>
            <person name="Sasaki A."/>
            <person name="Sasakura Y."/>
            <person name="Shoguchi E."/>
            <person name="Shin-i T."/>
            <person name="Spagnuolo A."/>
            <person name="Stainier D."/>
            <person name="Suzuki M.M."/>
            <person name="Tassy O."/>
            <person name="Takatori N."/>
            <person name="Tokuoka M."/>
            <person name="Yagi K."/>
            <person name="Yoshizaki F."/>
            <person name="Wada S."/>
            <person name="Zhang C."/>
            <person name="Hyatt P.D."/>
            <person name="Larimer F."/>
            <person name="Detter C."/>
            <person name="Doggett N."/>
            <person name="Glavina T."/>
            <person name="Hawkins T."/>
            <person name="Richardson P."/>
            <person name="Lucas S."/>
            <person name="Kohara Y."/>
            <person name="Levine M."/>
            <person name="Satoh N."/>
            <person name="Rokhsar D.S."/>
        </authorList>
    </citation>
    <scope>NUCLEOTIDE SEQUENCE [LARGE SCALE GENOMIC DNA]</scope>
</reference>
<proteinExistence type="predicted"/>